<comment type="caution">
    <text evidence="2">The sequence shown here is derived from an EMBL/GenBank/DDBJ whole genome shotgun (WGS) entry which is preliminary data.</text>
</comment>
<evidence type="ECO:0000256" key="1">
    <source>
        <dbReference type="SAM" id="Phobius"/>
    </source>
</evidence>
<keyword evidence="1" id="KW-1133">Transmembrane helix</keyword>
<proteinExistence type="predicted"/>
<dbReference type="Proteomes" id="UP000635384">
    <property type="component" value="Unassembled WGS sequence"/>
</dbReference>
<name>A0ABR8KPF6_9SPHN</name>
<evidence type="ECO:0000313" key="2">
    <source>
        <dbReference type="EMBL" id="MBD2842586.1"/>
    </source>
</evidence>
<dbReference type="RefSeq" id="WP_190788032.1">
    <property type="nucleotide sequence ID" value="NZ_JACXLC010000001.1"/>
</dbReference>
<keyword evidence="3" id="KW-1185">Reference proteome</keyword>
<feature type="transmembrane region" description="Helical" evidence="1">
    <location>
        <begin position="42"/>
        <end position="61"/>
    </location>
</feature>
<feature type="transmembrane region" description="Helical" evidence="1">
    <location>
        <begin position="15"/>
        <end position="36"/>
    </location>
</feature>
<organism evidence="2 3">
    <name type="scientific">Erythrobacter rubeus</name>
    <dbReference type="NCBI Taxonomy" id="2760803"/>
    <lineage>
        <taxon>Bacteria</taxon>
        <taxon>Pseudomonadati</taxon>
        <taxon>Pseudomonadota</taxon>
        <taxon>Alphaproteobacteria</taxon>
        <taxon>Sphingomonadales</taxon>
        <taxon>Erythrobacteraceae</taxon>
        <taxon>Erythrobacter/Porphyrobacter group</taxon>
        <taxon>Erythrobacter</taxon>
    </lineage>
</organism>
<keyword evidence="1" id="KW-0812">Transmembrane</keyword>
<protein>
    <recommendedName>
        <fullName evidence="4">DUF202 domain-containing protein</fullName>
    </recommendedName>
</protein>
<dbReference type="EMBL" id="JACXLC010000001">
    <property type="protein sequence ID" value="MBD2842586.1"/>
    <property type="molecule type" value="Genomic_DNA"/>
</dbReference>
<gene>
    <name evidence="2" type="ORF">IB285_09985</name>
</gene>
<reference evidence="2 3" key="1">
    <citation type="submission" date="2020-09" db="EMBL/GenBank/DDBJ databases">
        <authorList>
            <person name="Yoon J.-W."/>
        </authorList>
    </citation>
    <scope>NUCLEOTIDE SEQUENCE [LARGE SCALE GENOMIC DNA]</scope>
    <source>
        <strain evidence="2 3">KMU-140</strain>
    </source>
</reference>
<evidence type="ECO:0000313" key="3">
    <source>
        <dbReference type="Proteomes" id="UP000635384"/>
    </source>
</evidence>
<accession>A0ABR8KPF6</accession>
<sequence length="78" mass="8325">MNEIHGGEALARKRYLLLNAVRIGSLGAILLGIAIARNVIDLPFALGVVLSVGGLIAFFFAPRTLARRWKAGAGERNP</sequence>
<evidence type="ECO:0008006" key="4">
    <source>
        <dbReference type="Google" id="ProtNLM"/>
    </source>
</evidence>
<keyword evidence="1" id="KW-0472">Membrane</keyword>